<accession>A0A7H0LJE7</accession>
<name>A0A7H0LJE7_9SPHN</name>
<dbReference type="Proteomes" id="UP000516148">
    <property type="component" value="Chromosome"/>
</dbReference>
<reference evidence="2 3" key="1">
    <citation type="submission" date="2020-09" db="EMBL/GenBank/DDBJ databases">
        <title>Sphingomonas sp., a new species isolated from pork steak.</title>
        <authorList>
            <person name="Heidler von Heilborn D."/>
        </authorList>
    </citation>
    <scope>NUCLEOTIDE SEQUENCE [LARGE SCALE GENOMIC DNA]</scope>
    <source>
        <strain evidence="3">S8-3T</strain>
    </source>
</reference>
<dbReference type="InterPro" id="IPR008928">
    <property type="entry name" value="6-hairpin_glycosidase_sf"/>
</dbReference>
<dbReference type="GO" id="GO:0005975">
    <property type="term" value="P:carbohydrate metabolic process"/>
    <property type="evidence" value="ECO:0007669"/>
    <property type="project" value="InterPro"/>
</dbReference>
<dbReference type="RefSeq" id="WP_187762109.1">
    <property type="nucleotide sequence ID" value="NZ_CP061038.1"/>
</dbReference>
<proteinExistence type="predicted"/>
<keyword evidence="3" id="KW-1185">Reference proteome</keyword>
<sequence length="1016" mass="110208">MDVVGSWQAKASDGISATASTVPGHDGKALRLDWDFAHVSGYAYVRRPLPITLPDNYAISLWVRWSGGTNNLEFKLVDESGENVWWVSRPDIKLKPGWQKLVFRKRDVEFAWGPATDKVLRKAASIEFVVSRGKDGGRGSLDIDQLELTELPTVAATLPAPRLNAPDGDSALAMDGKPATIWSGKGPLTIDFGGAKEFGGVVLRWASPPPDYGIETSINGSAWDKRRTVVASDGGSDPIALPETEARYLRIVPVASARLAEVEIKPLDWAATPNAFIAALAREAPRGTYPRGFSGEQSYWTLIGTDGGAASGLIGEDGAVEIGKGAFSIEPLVKVGGKRFSWADVKATPSLAQGYLPIPSVTWDGPGWTLEARAFSDPAIRDGRMMLRYVLRNKSAATVTAELLLAVRPFQVNPPAQFLSQRGGVSEISRLRWRGGKLEVSGAGTPVTVVQPLSAPNDLAIARFDSGDALPTIASSAKAGVQSRDRRNWTPALAGEAVVDETGLASAALSYDVALAPGEARTIDLAVSTPGKPLAPVASTAAFDAAERATIAYWRDRLDRVAITVPPGKQALADTVRTSLAHILMSREGPMLRPGTRSYARSWIRDGAMISEGLLRLDQPEIVAAYADWYTPFIFANGKVPCCVDFKGADPVPENDSHGEYIFLATQLYRYTGDRARLNRHWPAILGAERYMETLRAETQNAAPMLRGLMPPSISHEGYSAKPQYSLWDDFWALRGYKDAAFAAETLGKAEALEIALNRDAFQVNVHRAIAAAATHFKIGYIPGATSLGDFDATSTTMGLDPAGEQSRLDPVLLAGTFDRYWRDFIARRDGIKAWQDYTPYELRTVSAMIRLGKRERVDPMLDFFFADRRPQAWNGWAEVVGKNPREIRFIGDMPHAWISSDFIRAALDMFAYERADDGALVLGAGLSDAYLDGPGSSIRGLRTPHGDLDLTIRATPARLLVTIGGMARPTGGFVLPWPWRTMPRGATINGEPARFTTGVLLIPATGRPITVEVSR</sequence>
<dbReference type="InterPro" id="IPR000421">
    <property type="entry name" value="FA58C"/>
</dbReference>
<dbReference type="InterPro" id="IPR008979">
    <property type="entry name" value="Galactose-bd-like_sf"/>
</dbReference>
<evidence type="ECO:0000313" key="2">
    <source>
        <dbReference type="EMBL" id="QNQ09800.1"/>
    </source>
</evidence>
<dbReference type="Pfam" id="PF00754">
    <property type="entry name" value="F5_F8_type_C"/>
    <property type="match status" value="1"/>
</dbReference>
<evidence type="ECO:0000259" key="1">
    <source>
        <dbReference type="Pfam" id="PF00754"/>
    </source>
</evidence>
<dbReference type="SUPFAM" id="SSF48208">
    <property type="entry name" value="Six-hairpin glycosidases"/>
    <property type="match status" value="1"/>
</dbReference>
<gene>
    <name evidence="2" type="ORF">H3Z74_00625</name>
</gene>
<organism evidence="2 3">
    <name type="scientific">Sphingomonas alpina</name>
    <dbReference type="NCBI Taxonomy" id="653931"/>
    <lineage>
        <taxon>Bacteria</taxon>
        <taxon>Pseudomonadati</taxon>
        <taxon>Pseudomonadota</taxon>
        <taxon>Alphaproteobacteria</taxon>
        <taxon>Sphingomonadales</taxon>
        <taxon>Sphingomonadaceae</taxon>
        <taxon>Sphingomonas</taxon>
    </lineage>
</organism>
<dbReference type="Gene3D" id="1.50.10.10">
    <property type="match status" value="1"/>
</dbReference>
<dbReference type="KEGG" id="spap:H3Z74_00625"/>
<dbReference type="AlphaFoldDB" id="A0A7H0LJE7"/>
<protein>
    <submittedName>
        <fullName evidence="2">Discoidin domain-containing protein</fullName>
    </submittedName>
</protein>
<evidence type="ECO:0000313" key="3">
    <source>
        <dbReference type="Proteomes" id="UP000516148"/>
    </source>
</evidence>
<dbReference type="SUPFAM" id="SSF49785">
    <property type="entry name" value="Galactose-binding domain-like"/>
    <property type="match status" value="2"/>
</dbReference>
<dbReference type="Gene3D" id="2.60.120.260">
    <property type="entry name" value="Galactose-binding domain-like"/>
    <property type="match status" value="2"/>
</dbReference>
<dbReference type="InterPro" id="IPR012341">
    <property type="entry name" value="6hp_glycosidase-like_sf"/>
</dbReference>
<feature type="domain" description="F5/8 type C" evidence="1">
    <location>
        <begin position="167"/>
        <end position="255"/>
    </location>
</feature>
<dbReference type="EMBL" id="CP061038">
    <property type="protein sequence ID" value="QNQ09800.1"/>
    <property type="molecule type" value="Genomic_DNA"/>
</dbReference>